<organism evidence="1 2">
    <name type="scientific">Portunus trituberculatus</name>
    <name type="common">Swimming crab</name>
    <name type="synonym">Neptunus trituberculatus</name>
    <dbReference type="NCBI Taxonomy" id="210409"/>
    <lineage>
        <taxon>Eukaryota</taxon>
        <taxon>Metazoa</taxon>
        <taxon>Ecdysozoa</taxon>
        <taxon>Arthropoda</taxon>
        <taxon>Crustacea</taxon>
        <taxon>Multicrustacea</taxon>
        <taxon>Malacostraca</taxon>
        <taxon>Eumalacostraca</taxon>
        <taxon>Eucarida</taxon>
        <taxon>Decapoda</taxon>
        <taxon>Pleocyemata</taxon>
        <taxon>Brachyura</taxon>
        <taxon>Eubrachyura</taxon>
        <taxon>Portunoidea</taxon>
        <taxon>Portunidae</taxon>
        <taxon>Portuninae</taxon>
        <taxon>Portunus</taxon>
    </lineage>
</organism>
<comment type="caution">
    <text evidence="1">The sequence shown here is derived from an EMBL/GenBank/DDBJ whole genome shotgun (WGS) entry which is preliminary data.</text>
</comment>
<dbReference type="EMBL" id="VSRR010008363">
    <property type="protein sequence ID" value="MPC48587.1"/>
    <property type="molecule type" value="Genomic_DNA"/>
</dbReference>
<reference evidence="1 2" key="1">
    <citation type="submission" date="2019-05" db="EMBL/GenBank/DDBJ databases">
        <title>Another draft genome of Portunus trituberculatus and its Hox gene families provides insights of decapod evolution.</title>
        <authorList>
            <person name="Jeong J.-H."/>
            <person name="Song I."/>
            <person name="Kim S."/>
            <person name="Choi T."/>
            <person name="Kim D."/>
            <person name="Ryu S."/>
            <person name="Kim W."/>
        </authorList>
    </citation>
    <scope>NUCLEOTIDE SEQUENCE [LARGE SCALE GENOMIC DNA]</scope>
    <source>
        <tissue evidence="1">Muscle</tissue>
    </source>
</reference>
<sequence length="111" mass="12383">MEATQRQVSRYLHLAGQTITRWYKLCARDAYCRATGNVGGPVHILQCLLAVTYKLGDSTSRRPCIVHIYHLWAAVEEGHFTWGQHGSPSSPDREVEGNRGIDNVAECAISE</sequence>
<evidence type="ECO:0000313" key="1">
    <source>
        <dbReference type="EMBL" id="MPC48587.1"/>
    </source>
</evidence>
<dbReference type="AlphaFoldDB" id="A0A5B7FT99"/>
<proteinExistence type="predicted"/>
<gene>
    <name evidence="1" type="ORF">E2C01_042364</name>
</gene>
<name>A0A5B7FT99_PORTR</name>
<evidence type="ECO:0000313" key="2">
    <source>
        <dbReference type="Proteomes" id="UP000324222"/>
    </source>
</evidence>
<accession>A0A5B7FT99</accession>
<dbReference type="OrthoDB" id="6374606at2759"/>
<dbReference type="Proteomes" id="UP000324222">
    <property type="component" value="Unassembled WGS sequence"/>
</dbReference>
<protein>
    <submittedName>
        <fullName evidence="1">Uncharacterized protein</fullName>
    </submittedName>
</protein>
<keyword evidence="2" id="KW-1185">Reference proteome</keyword>